<comment type="caution">
    <text evidence="1">The sequence shown here is derived from an EMBL/GenBank/DDBJ whole genome shotgun (WGS) entry which is preliminary data.</text>
</comment>
<dbReference type="SUPFAM" id="SSF48452">
    <property type="entry name" value="TPR-like"/>
    <property type="match status" value="1"/>
</dbReference>
<dbReference type="PANTHER" id="PTHR44809:SF1">
    <property type="entry name" value="PROTEIN O-MANNOSYL-TRANSFERASE TMTC1"/>
    <property type="match status" value="1"/>
</dbReference>
<reference evidence="1" key="2">
    <citation type="submission" date="2020-04" db="EMBL/GenBank/DDBJ databases">
        <authorList>
            <person name="Alexandrino P."/>
            <person name="Mendonca T."/>
            <person name="Guaman L."/>
            <person name="Cherix J."/>
            <person name="Lozano-Sakalauskas G."/>
            <person name="Fujita A."/>
            <person name="Filho E.R."/>
            <person name="Long P."/>
            <person name="Padilla G."/>
            <person name="Taciro M.K."/>
            <person name="Gomez J.G."/>
            <person name="Silva L.F."/>
            <person name="Torres M."/>
        </authorList>
    </citation>
    <scope>NUCLEOTIDE SEQUENCE</scope>
    <source>
        <strain evidence="1">LMG 19450</strain>
    </source>
</reference>
<dbReference type="SUPFAM" id="SSF53756">
    <property type="entry name" value="UDP-Glycosyltransferase/glycogen phosphorylase"/>
    <property type="match status" value="1"/>
</dbReference>
<dbReference type="RefSeq" id="WP_052147866.1">
    <property type="nucleotide sequence ID" value="NZ_CADFGF010000001.1"/>
</dbReference>
<organism evidence="1 2">
    <name type="scientific">Paraburkholderia sacchari</name>
    <dbReference type="NCBI Taxonomy" id="159450"/>
    <lineage>
        <taxon>Bacteria</taxon>
        <taxon>Pseudomonadati</taxon>
        <taxon>Pseudomonadota</taxon>
        <taxon>Betaproteobacteria</taxon>
        <taxon>Burkholderiales</taxon>
        <taxon>Burkholderiaceae</taxon>
        <taxon>Paraburkholderia</taxon>
    </lineage>
</organism>
<dbReference type="Proteomes" id="UP000030460">
    <property type="component" value="Unassembled WGS sequence"/>
</dbReference>
<keyword evidence="2" id="KW-1185">Reference proteome</keyword>
<reference evidence="1" key="1">
    <citation type="journal article" date="2015" name="Genome Announc.">
        <title>Draft Genome Sequence of the Polyhydroxyalkanoate-Producing Bacterium Burkholderia sacchari LMG 19450 Isolated from Brazilian Sugarcane Plantation Soil.</title>
        <authorList>
            <person name="Alexandrino P.M."/>
            <person name="Mendonca T.T."/>
            <person name="Guaman Bautista L.P."/>
            <person name="Cherix J."/>
            <person name="Lozano-Sakalauskas G.C."/>
            <person name="Fujita A."/>
            <person name="Ramos Filho E."/>
            <person name="Long P."/>
            <person name="Padilla G."/>
            <person name="Taciro M.K."/>
            <person name="Gomez J.G."/>
            <person name="Silva L.F."/>
        </authorList>
    </citation>
    <scope>NUCLEOTIDE SEQUENCE</scope>
    <source>
        <strain evidence="1">LMG 19450</strain>
    </source>
</reference>
<proteinExistence type="predicted"/>
<dbReference type="EMBL" id="JTDB02000002">
    <property type="protein sequence ID" value="NLP61158.1"/>
    <property type="molecule type" value="Genomic_DNA"/>
</dbReference>
<dbReference type="InterPro" id="IPR052943">
    <property type="entry name" value="TMTC_O-mannosyl-trnsfr"/>
</dbReference>
<accession>A0A8T6Z8X3</accession>
<evidence type="ECO:0000313" key="1">
    <source>
        <dbReference type="EMBL" id="NLP61158.1"/>
    </source>
</evidence>
<evidence type="ECO:0008006" key="3">
    <source>
        <dbReference type="Google" id="ProtNLM"/>
    </source>
</evidence>
<sequence length="556" mass="61118">MQTLLPGTVARVRDLFLDFVDAATVDPAEASTDGGTEAARELLAKTRASLRGLDDDALMVIATNAREPALASEAVRLSAAIARLEPQRAAAWFAAGLALQFANRHAEAVPPYRHALAIQRTFPNLRNNLAGALVRVDIDTNSHEILALLEESVAANTDDANAWINLSRVLPTDTDIARPLEAARRALALAPHSALAANNYAMACREAQQWDEAELAARNACQYAPNDASMRLNLSMIQLMRGNFAEGWRGHEVRWQGASELASGRPVFPKPEWRGEPLAGRTLLVWGEQGKGDLLQFCRYVPMLAERVHREGGRLVWNSFPEMGTLLSRSLGGHCDLYCAGGGVAALPPYDCEVSLLSLPLIFGTREDTIPGPARYLAPDPAAAGRWRERLAGERRLKVGLAWTGSLTHKRNPFRRVGLERFAAHFADIADAAFYSLQPGAGAEVEAARAAGFEIADFSAEWRTFDDTAAFVDSLDLVISVCTSSAHLSGALGRRTWVLLDVNPHWVWGMERHDSAWYPYTTLYRQKRFREWEPVLDEVSTDLAKLASEHRAKQAR</sequence>
<name>A0A8T6Z8X3_9BURK</name>
<dbReference type="AlphaFoldDB" id="A0A8T6Z8X3"/>
<dbReference type="Gene3D" id="3.40.50.2000">
    <property type="entry name" value="Glycogen Phosphorylase B"/>
    <property type="match status" value="1"/>
</dbReference>
<gene>
    <name evidence="1" type="ORF">NH14_008310</name>
</gene>
<dbReference type="PANTHER" id="PTHR44809">
    <property type="match status" value="1"/>
</dbReference>
<protein>
    <recommendedName>
        <fullName evidence="3">Tetratricopeptide TPR_2 repeat protein</fullName>
    </recommendedName>
</protein>
<dbReference type="OrthoDB" id="9814129at2"/>
<dbReference type="Gene3D" id="1.25.40.10">
    <property type="entry name" value="Tetratricopeptide repeat domain"/>
    <property type="match status" value="2"/>
</dbReference>
<evidence type="ECO:0000313" key="2">
    <source>
        <dbReference type="Proteomes" id="UP000030460"/>
    </source>
</evidence>
<dbReference type="InterPro" id="IPR011990">
    <property type="entry name" value="TPR-like_helical_dom_sf"/>
</dbReference>